<dbReference type="Proteomes" id="UP000482155">
    <property type="component" value="Unassembled WGS sequence"/>
</dbReference>
<comment type="caution">
    <text evidence="1">The sequence shown here is derived from an EMBL/GenBank/DDBJ whole genome shotgun (WGS) entry which is preliminary data.</text>
</comment>
<accession>A0A6B3SHI7</accession>
<keyword evidence="2" id="KW-1185">Reference proteome</keyword>
<protein>
    <submittedName>
        <fullName evidence="1">Uncharacterized protein</fullName>
    </submittedName>
</protein>
<organism evidence="1 2">
    <name type="scientific">Noviherbaspirillum galbum</name>
    <dbReference type="NCBI Taxonomy" id="2709383"/>
    <lineage>
        <taxon>Bacteria</taxon>
        <taxon>Pseudomonadati</taxon>
        <taxon>Pseudomonadota</taxon>
        <taxon>Betaproteobacteria</taxon>
        <taxon>Burkholderiales</taxon>
        <taxon>Oxalobacteraceae</taxon>
        <taxon>Noviherbaspirillum</taxon>
    </lineage>
</organism>
<dbReference type="AlphaFoldDB" id="A0A6B3SHI7"/>
<evidence type="ECO:0000313" key="2">
    <source>
        <dbReference type="Proteomes" id="UP000482155"/>
    </source>
</evidence>
<proteinExistence type="predicted"/>
<name>A0A6B3SHI7_9BURK</name>
<evidence type="ECO:0000313" key="1">
    <source>
        <dbReference type="EMBL" id="NEX60120.1"/>
    </source>
</evidence>
<reference evidence="1 2" key="1">
    <citation type="submission" date="2020-02" db="EMBL/GenBank/DDBJ databases">
        <authorList>
            <person name="Kim M.K."/>
        </authorList>
    </citation>
    <scope>NUCLEOTIDE SEQUENCE [LARGE SCALE GENOMIC DNA]</scope>
    <source>
        <strain evidence="1 2">17J57-3</strain>
    </source>
</reference>
<gene>
    <name evidence="1" type="ORF">G3574_03425</name>
</gene>
<dbReference type="EMBL" id="JAAIVB010000011">
    <property type="protein sequence ID" value="NEX60120.1"/>
    <property type="molecule type" value="Genomic_DNA"/>
</dbReference>
<sequence>MDLQGPGKEITEGDVADYMLKRIESGDLALEDIPVRLARYGLMESRVFIAEMSERMAMQA</sequence>